<organism evidence="2 3">
    <name type="scientific">Romanomermis culicivorax</name>
    <name type="common">Nematode worm</name>
    <dbReference type="NCBI Taxonomy" id="13658"/>
    <lineage>
        <taxon>Eukaryota</taxon>
        <taxon>Metazoa</taxon>
        <taxon>Ecdysozoa</taxon>
        <taxon>Nematoda</taxon>
        <taxon>Enoplea</taxon>
        <taxon>Dorylaimia</taxon>
        <taxon>Mermithida</taxon>
        <taxon>Mermithoidea</taxon>
        <taxon>Mermithidae</taxon>
        <taxon>Romanomermis</taxon>
    </lineage>
</organism>
<feature type="chain" id="PRO_5037242361" evidence="1">
    <location>
        <begin position="24"/>
        <end position="70"/>
    </location>
</feature>
<dbReference type="AlphaFoldDB" id="A0A915K444"/>
<keyword evidence="2" id="KW-1185">Reference proteome</keyword>
<sequence>MIMRFFIIALFIVGCFVTDMATGSRCDGKWKNGKPSCGGCREPFSDPDNPVCVCYYGSACPRLGNCAQRC</sequence>
<evidence type="ECO:0000313" key="3">
    <source>
        <dbReference type="WBParaSite" id="nRc.2.0.1.t33103-RA"/>
    </source>
</evidence>
<accession>A0A915K444</accession>
<evidence type="ECO:0000256" key="1">
    <source>
        <dbReference type="SAM" id="SignalP"/>
    </source>
</evidence>
<dbReference type="PROSITE" id="PS51257">
    <property type="entry name" value="PROKAR_LIPOPROTEIN"/>
    <property type="match status" value="1"/>
</dbReference>
<keyword evidence="1" id="KW-0732">Signal</keyword>
<proteinExistence type="predicted"/>
<dbReference type="Proteomes" id="UP000887565">
    <property type="component" value="Unplaced"/>
</dbReference>
<protein>
    <submittedName>
        <fullName evidence="3">Uncharacterized protein</fullName>
    </submittedName>
</protein>
<dbReference type="WBParaSite" id="nRc.2.0.1.t33103-RA">
    <property type="protein sequence ID" value="nRc.2.0.1.t33103-RA"/>
    <property type="gene ID" value="nRc.2.0.1.g33103"/>
</dbReference>
<reference evidence="3" key="1">
    <citation type="submission" date="2022-11" db="UniProtKB">
        <authorList>
            <consortium name="WormBaseParasite"/>
        </authorList>
    </citation>
    <scope>IDENTIFICATION</scope>
</reference>
<feature type="signal peptide" evidence="1">
    <location>
        <begin position="1"/>
        <end position="23"/>
    </location>
</feature>
<name>A0A915K444_ROMCU</name>
<evidence type="ECO:0000313" key="2">
    <source>
        <dbReference type="Proteomes" id="UP000887565"/>
    </source>
</evidence>